<dbReference type="SUPFAM" id="SSF48264">
    <property type="entry name" value="Cytochrome P450"/>
    <property type="match status" value="1"/>
</dbReference>
<dbReference type="GO" id="GO:0020037">
    <property type="term" value="F:heme binding"/>
    <property type="evidence" value="ECO:0007669"/>
    <property type="project" value="InterPro"/>
</dbReference>
<dbReference type="GO" id="GO:0016705">
    <property type="term" value="F:oxidoreductase activity, acting on paired donors, with incorporation or reduction of molecular oxygen"/>
    <property type="evidence" value="ECO:0007669"/>
    <property type="project" value="InterPro"/>
</dbReference>
<keyword evidence="1" id="KW-0472">Membrane</keyword>
<protein>
    <submittedName>
        <fullName evidence="2">Uncharacterized protein</fullName>
    </submittedName>
</protein>
<keyword evidence="1" id="KW-0812">Transmembrane</keyword>
<keyword evidence="1" id="KW-1133">Transmembrane helix</keyword>
<name>A0A444YHU8_ARAHY</name>
<keyword evidence="3" id="KW-1185">Reference proteome</keyword>
<evidence type="ECO:0000313" key="3">
    <source>
        <dbReference type="Proteomes" id="UP000289738"/>
    </source>
</evidence>
<dbReference type="GO" id="GO:0004497">
    <property type="term" value="F:monooxygenase activity"/>
    <property type="evidence" value="ECO:0007669"/>
    <property type="project" value="InterPro"/>
</dbReference>
<reference evidence="2 3" key="1">
    <citation type="submission" date="2019-01" db="EMBL/GenBank/DDBJ databases">
        <title>Sequencing of cultivated peanut Arachis hypogaea provides insights into genome evolution and oil improvement.</title>
        <authorList>
            <person name="Chen X."/>
        </authorList>
    </citation>
    <scope>NUCLEOTIDE SEQUENCE [LARGE SCALE GENOMIC DNA]</scope>
    <source>
        <strain evidence="3">cv. Fuhuasheng</strain>
        <tissue evidence="2">Leaves</tissue>
    </source>
</reference>
<accession>A0A444YHU8</accession>
<evidence type="ECO:0000313" key="2">
    <source>
        <dbReference type="EMBL" id="RYR01515.1"/>
    </source>
</evidence>
<gene>
    <name evidence="2" type="ORF">Ahy_B06g080391</name>
</gene>
<dbReference type="AlphaFoldDB" id="A0A444YHU8"/>
<organism evidence="2 3">
    <name type="scientific">Arachis hypogaea</name>
    <name type="common">Peanut</name>
    <dbReference type="NCBI Taxonomy" id="3818"/>
    <lineage>
        <taxon>Eukaryota</taxon>
        <taxon>Viridiplantae</taxon>
        <taxon>Streptophyta</taxon>
        <taxon>Embryophyta</taxon>
        <taxon>Tracheophyta</taxon>
        <taxon>Spermatophyta</taxon>
        <taxon>Magnoliopsida</taxon>
        <taxon>eudicotyledons</taxon>
        <taxon>Gunneridae</taxon>
        <taxon>Pentapetalae</taxon>
        <taxon>rosids</taxon>
        <taxon>fabids</taxon>
        <taxon>Fabales</taxon>
        <taxon>Fabaceae</taxon>
        <taxon>Papilionoideae</taxon>
        <taxon>50 kb inversion clade</taxon>
        <taxon>dalbergioids sensu lato</taxon>
        <taxon>Dalbergieae</taxon>
        <taxon>Pterocarpus clade</taxon>
        <taxon>Arachis</taxon>
    </lineage>
</organism>
<dbReference type="Proteomes" id="UP000289738">
    <property type="component" value="Chromosome B06"/>
</dbReference>
<feature type="transmembrane region" description="Helical" evidence="1">
    <location>
        <begin position="77"/>
        <end position="97"/>
    </location>
</feature>
<sequence length="131" mass="15447">MSGATLLACNFVLNTLGRRLNEWYCSKNHINRYYDFKLGDKHRLLPPGGLRWPLLGNTWHYFKHPHLFMDNLLSKSYFLLILSYFNIVTSSYIMHTLNFNVHKKKNLQLVFNQFILKKLMTIGVFGIHLGD</sequence>
<dbReference type="GO" id="GO:0005506">
    <property type="term" value="F:iron ion binding"/>
    <property type="evidence" value="ECO:0007669"/>
    <property type="project" value="InterPro"/>
</dbReference>
<dbReference type="InterPro" id="IPR036396">
    <property type="entry name" value="Cyt_P450_sf"/>
</dbReference>
<evidence type="ECO:0000256" key="1">
    <source>
        <dbReference type="SAM" id="Phobius"/>
    </source>
</evidence>
<dbReference type="EMBL" id="SDMP01000016">
    <property type="protein sequence ID" value="RYR01515.1"/>
    <property type="molecule type" value="Genomic_DNA"/>
</dbReference>
<comment type="caution">
    <text evidence="2">The sequence shown here is derived from an EMBL/GenBank/DDBJ whole genome shotgun (WGS) entry which is preliminary data.</text>
</comment>
<proteinExistence type="predicted"/>